<feature type="compositionally biased region" description="Polar residues" evidence="1">
    <location>
        <begin position="839"/>
        <end position="852"/>
    </location>
</feature>
<dbReference type="RefSeq" id="XP_018599612.1">
    <property type="nucleotide sequence ID" value="XM_018744096.2"/>
</dbReference>
<feature type="compositionally biased region" description="Basic and acidic residues" evidence="1">
    <location>
        <begin position="395"/>
        <end position="406"/>
    </location>
</feature>
<reference evidence="3" key="3">
    <citation type="submission" date="2025-09" db="UniProtKB">
        <authorList>
            <consortium name="Ensembl"/>
        </authorList>
    </citation>
    <scope>IDENTIFICATION</scope>
</reference>
<evidence type="ECO:0000259" key="2">
    <source>
        <dbReference type="Pfam" id="PF01248"/>
    </source>
</evidence>
<dbReference type="GO" id="GO:1990904">
    <property type="term" value="C:ribonucleoprotein complex"/>
    <property type="evidence" value="ECO:0007669"/>
    <property type="project" value="TreeGrafter"/>
</dbReference>
<dbReference type="Pfam" id="PF01248">
    <property type="entry name" value="Ribosomal_L7Ae"/>
    <property type="match status" value="1"/>
</dbReference>
<name>A0A8C9RLV0_SCLFO</name>
<reference evidence="3 4" key="1">
    <citation type="submission" date="2019-04" db="EMBL/GenBank/DDBJ databases">
        <authorList>
            <consortium name="Wellcome Sanger Institute Data Sharing"/>
        </authorList>
    </citation>
    <scope>NUCLEOTIDE SEQUENCE [LARGE SCALE GENOMIC DNA]</scope>
</reference>
<feature type="region of interest" description="Disordered" evidence="1">
    <location>
        <begin position="1"/>
        <end position="494"/>
    </location>
</feature>
<evidence type="ECO:0000313" key="4">
    <source>
        <dbReference type="Proteomes" id="UP000694397"/>
    </source>
</evidence>
<dbReference type="AlphaFoldDB" id="A0A8C9RLV0"/>
<feature type="compositionally biased region" description="Low complexity" evidence="1">
    <location>
        <begin position="181"/>
        <end position="206"/>
    </location>
</feature>
<dbReference type="InterPro" id="IPR029064">
    <property type="entry name" value="Ribosomal_eL30-like_sf"/>
</dbReference>
<dbReference type="OrthoDB" id="263617at2759"/>
<feature type="compositionally biased region" description="Basic and acidic residues" evidence="1">
    <location>
        <begin position="360"/>
        <end position="370"/>
    </location>
</feature>
<accession>A0A8C9RLV0</accession>
<dbReference type="GO" id="GO:0035368">
    <property type="term" value="F:selenocysteine insertion sequence binding"/>
    <property type="evidence" value="ECO:0007669"/>
    <property type="project" value="InterPro"/>
</dbReference>
<sequence length="852" mass="94135">MKPRVNTLQKESKLSPEVEPFVPKQRKDQHAVGSPCPPDACSTEARRHAAGGQSPVCSQESPSALWPRQKTSGSKHGYSSSRRARRVPQNQGTALERTLSESPRKASRLSNDLICLEKKSPREPAHKREGSMKEQGRRPKSTPHPPQNCETQRADADPFQVDLSDFPELTIPTAKTRLGRRSPSPGAWPSASSSPSKSASSRKGPPADSCPNSETPDNRDVKTKPGQGRTQEPTAPGPVSPATSWAAVACQPPRRLQPNTLSLQEEAEAQVELEQTSERKKKNNKKKKKKKSKQTDYTAEAEPEAPGPEQEPPKFEDEEEFPDLAHAIFGSDKGQGPTRSIISSSNVAKSPKGVRVSLTSDKDGDLHRGGDTPADSRGGDRTLSETPQTLAPPTDGKKGQKPEKPGGKKSKVPVQLDLGNMLAVLEQKQMSQKSKQNPKPIILSVGGGLPVLQKDPSTPKKHPRQVERVAHNPLDSTSPLVKKGKQREVPKAKKPTPLKRIILKEREERKRNRLLEERGLLPPAADSGPCSNEVVVQLESLQLEEIVHSSTDVTEESMTVQVDLCTQDDPAQAEIGEQPTNDGSSLETALVQRPKIHSRKFRDYCSQVLSKEVDECVTALLKELVRFQDRLYQKDPMKARMKRRLVMGLREVLKHLKLRKVKCVVISPNCERIQSKGGLDEALHTIIDTCREQSVPFVFALSRKALGRCVNKAVPVSLVGIFNYDGAQDLYHKMIELSSEARKTYEEMIATLEKPNTEPLQVPVEQKDVDSTLDQSEMVEPEYIKVWKKMLEKESNHRFLYFEEPLSTAGMADEPGLQIHSPGPAAQGSNTGLGRRNCSHQQKISTVNKVSK</sequence>
<dbReference type="Ensembl" id="ENSSFOT00015016325.2">
    <property type="protein sequence ID" value="ENSSFOP00015016139.2"/>
    <property type="gene ID" value="ENSSFOG00015010409.2"/>
</dbReference>
<gene>
    <name evidence="3" type="primary">LOC108929516</name>
</gene>
<dbReference type="PANTHER" id="PTHR13284">
    <property type="entry name" value="GH01354P"/>
    <property type="match status" value="1"/>
</dbReference>
<dbReference type="Proteomes" id="UP000694397">
    <property type="component" value="Chromosome 12"/>
</dbReference>
<feature type="compositionally biased region" description="Polar residues" evidence="1">
    <location>
        <begin position="337"/>
        <end position="348"/>
    </location>
</feature>
<dbReference type="GO" id="GO:0001514">
    <property type="term" value="P:selenocysteine incorporation"/>
    <property type="evidence" value="ECO:0007669"/>
    <property type="project" value="TreeGrafter"/>
</dbReference>
<dbReference type="FunFam" id="3.30.1330.30:FF:000004">
    <property type="entry name" value="selenocysteine insertion sequence-binding protein 2"/>
    <property type="match status" value="1"/>
</dbReference>
<organism evidence="3 4">
    <name type="scientific">Scleropages formosus</name>
    <name type="common">Asian bonytongue</name>
    <name type="synonym">Osteoglossum formosum</name>
    <dbReference type="NCBI Taxonomy" id="113540"/>
    <lineage>
        <taxon>Eukaryota</taxon>
        <taxon>Metazoa</taxon>
        <taxon>Chordata</taxon>
        <taxon>Craniata</taxon>
        <taxon>Vertebrata</taxon>
        <taxon>Euteleostomi</taxon>
        <taxon>Actinopterygii</taxon>
        <taxon>Neopterygii</taxon>
        <taxon>Teleostei</taxon>
        <taxon>Osteoglossocephala</taxon>
        <taxon>Osteoglossomorpha</taxon>
        <taxon>Osteoglossiformes</taxon>
        <taxon>Osteoglossidae</taxon>
        <taxon>Scleropages</taxon>
    </lineage>
</organism>
<evidence type="ECO:0000313" key="3">
    <source>
        <dbReference type="Ensembl" id="ENSSFOP00015016139.2"/>
    </source>
</evidence>
<dbReference type="GeneTree" id="ENSGT00490000043356"/>
<keyword evidence="4" id="KW-1185">Reference proteome</keyword>
<evidence type="ECO:0000256" key="1">
    <source>
        <dbReference type="SAM" id="MobiDB-lite"/>
    </source>
</evidence>
<feature type="compositionally biased region" description="Polar residues" evidence="1">
    <location>
        <begin position="428"/>
        <end position="437"/>
    </location>
</feature>
<dbReference type="InterPro" id="IPR004038">
    <property type="entry name" value="Ribosomal_eL8/eL30/eS12/Gad45"/>
</dbReference>
<dbReference type="GO" id="GO:0003730">
    <property type="term" value="F:mRNA 3'-UTR binding"/>
    <property type="evidence" value="ECO:0007669"/>
    <property type="project" value="TreeGrafter"/>
</dbReference>
<dbReference type="InterPro" id="IPR040051">
    <property type="entry name" value="SECISBP2"/>
</dbReference>
<protein>
    <submittedName>
        <fullName evidence="3">Selenocysteine insertion sequence-binding protein 2</fullName>
    </submittedName>
</protein>
<feature type="compositionally biased region" description="Polar residues" evidence="1">
    <location>
        <begin position="69"/>
        <end position="81"/>
    </location>
</feature>
<feature type="domain" description="Ribosomal protein eL8/eL30/eS12/Gadd45" evidence="2">
    <location>
        <begin position="635"/>
        <end position="730"/>
    </location>
</feature>
<feature type="compositionally biased region" description="Basic residues" evidence="1">
    <location>
        <begin position="279"/>
        <end position="292"/>
    </location>
</feature>
<dbReference type="GO" id="GO:0043021">
    <property type="term" value="F:ribonucleoprotein complex binding"/>
    <property type="evidence" value="ECO:0007669"/>
    <property type="project" value="TreeGrafter"/>
</dbReference>
<dbReference type="Gene3D" id="3.30.1330.30">
    <property type="match status" value="1"/>
</dbReference>
<proteinExistence type="predicted"/>
<dbReference type="SUPFAM" id="SSF55315">
    <property type="entry name" value="L30e-like"/>
    <property type="match status" value="1"/>
</dbReference>
<dbReference type="GO" id="GO:0005739">
    <property type="term" value="C:mitochondrion"/>
    <property type="evidence" value="ECO:0007669"/>
    <property type="project" value="TreeGrafter"/>
</dbReference>
<dbReference type="GeneID" id="108929516"/>
<feature type="compositionally biased region" description="Basic and acidic residues" evidence="1">
    <location>
        <begin position="115"/>
        <end position="137"/>
    </location>
</feature>
<feature type="region of interest" description="Disordered" evidence="1">
    <location>
        <begin position="821"/>
        <end position="852"/>
    </location>
</feature>
<reference evidence="3" key="2">
    <citation type="submission" date="2025-08" db="UniProtKB">
        <authorList>
            <consortium name="Ensembl"/>
        </authorList>
    </citation>
    <scope>IDENTIFICATION</scope>
</reference>
<dbReference type="PANTHER" id="PTHR13284:SF9">
    <property type="entry name" value="SELENOCYSTEINE INSERTION SEQUENCE-BINDING PROTEIN 2"/>
    <property type="match status" value="1"/>
</dbReference>